<dbReference type="Proteomes" id="UP001610563">
    <property type="component" value="Unassembled WGS sequence"/>
</dbReference>
<evidence type="ECO:0000313" key="13">
    <source>
        <dbReference type="Proteomes" id="UP001610563"/>
    </source>
</evidence>
<keyword evidence="13" id="KW-1185">Reference proteome</keyword>
<evidence type="ECO:0000256" key="6">
    <source>
        <dbReference type="ARBA" id="ARBA00023180"/>
    </source>
</evidence>
<evidence type="ECO:0000313" key="12">
    <source>
        <dbReference type="EMBL" id="KAL2797570.1"/>
    </source>
</evidence>
<comment type="caution">
    <text evidence="12">The sequence shown here is derived from an EMBL/GenBank/DDBJ whole genome shotgun (WGS) entry which is preliminary data.</text>
</comment>
<proteinExistence type="predicted"/>
<dbReference type="CDD" id="cd12087">
    <property type="entry name" value="TM_EGFR-like"/>
    <property type="match status" value="1"/>
</dbReference>
<accession>A0ABR4GEU9</accession>
<dbReference type="CDD" id="cd21176">
    <property type="entry name" value="LPMO_auxiliary-like"/>
    <property type="match status" value="1"/>
</dbReference>
<gene>
    <name evidence="12" type="ORF">BJX66DRAFT_86534</name>
</gene>
<evidence type="ECO:0000256" key="4">
    <source>
        <dbReference type="ARBA" id="ARBA00022729"/>
    </source>
</evidence>
<feature type="chain" id="PRO_5045519752" description="Copper acquisition factor BIM1-like domain-containing protein" evidence="10">
    <location>
        <begin position="22"/>
        <end position="297"/>
    </location>
</feature>
<organism evidence="12 13">
    <name type="scientific">Aspergillus keveii</name>
    <dbReference type="NCBI Taxonomy" id="714993"/>
    <lineage>
        <taxon>Eukaryota</taxon>
        <taxon>Fungi</taxon>
        <taxon>Dikarya</taxon>
        <taxon>Ascomycota</taxon>
        <taxon>Pezizomycotina</taxon>
        <taxon>Eurotiomycetes</taxon>
        <taxon>Eurotiomycetidae</taxon>
        <taxon>Eurotiales</taxon>
        <taxon>Aspergillaceae</taxon>
        <taxon>Aspergillus</taxon>
        <taxon>Aspergillus subgen. Nidulantes</taxon>
    </lineage>
</organism>
<evidence type="ECO:0000256" key="3">
    <source>
        <dbReference type="ARBA" id="ARBA00022622"/>
    </source>
</evidence>
<reference evidence="12 13" key="1">
    <citation type="submission" date="2024-07" db="EMBL/GenBank/DDBJ databases">
        <title>Section-level genome sequencing and comparative genomics of Aspergillus sections Usti and Cavernicolus.</title>
        <authorList>
            <consortium name="Lawrence Berkeley National Laboratory"/>
            <person name="Nybo J.L."/>
            <person name="Vesth T.C."/>
            <person name="Theobald S."/>
            <person name="Frisvad J.C."/>
            <person name="Larsen T.O."/>
            <person name="Kjaerboelling I."/>
            <person name="Rothschild-Mancinelli K."/>
            <person name="Lyhne E.K."/>
            <person name="Kogle M.E."/>
            <person name="Barry K."/>
            <person name="Clum A."/>
            <person name="Na H."/>
            <person name="Ledsgaard L."/>
            <person name="Lin J."/>
            <person name="Lipzen A."/>
            <person name="Kuo A."/>
            <person name="Riley R."/>
            <person name="Mondo S."/>
            <person name="Labutti K."/>
            <person name="Haridas S."/>
            <person name="Pangalinan J."/>
            <person name="Salamov A.A."/>
            <person name="Simmons B.A."/>
            <person name="Magnuson J.K."/>
            <person name="Chen J."/>
            <person name="Drula E."/>
            <person name="Henrissat B."/>
            <person name="Wiebenga A."/>
            <person name="Lubbers R.J."/>
            <person name="Gomes A.C."/>
            <person name="Makela M.R."/>
            <person name="Stajich J."/>
            <person name="Grigoriev I.V."/>
            <person name="Mortensen U.H."/>
            <person name="De Vries R.P."/>
            <person name="Baker S.E."/>
            <person name="Andersen M.R."/>
        </authorList>
    </citation>
    <scope>NUCLEOTIDE SEQUENCE [LARGE SCALE GENOMIC DNA]</scope>
    <source>
        <strain evidence="12 13">CBS 209.92</strain>
    </source>
</reference>
<protein>
    <recommendedName>
        <fullName evidence="11">Copper acquisition factor BIM1-like domain-containing protein</fullName>
    </recommendedName>
</protein>
<dbReference type="InterPro" id="IPR046936">
    <property type="entry name" value="BIM1-like"/>
</dbReference>
<dbReference type="PANTHER" id="PTHR34992">
    <property type="entry name" value="HYPHAL ANASTAMOSIS-7 PROTEIN"/>
    <property type="match status" value="1"/>
</dbReference>
<keyword evidence="5 9" id="KW-0472">Membrane</keyword>
<evidence type="ECO:0000256" key="1">
    <source>
        <dbReference type="ARBA" id="ARBA00004609"/>
    </source>
</evidence>
<keyword evidence="2" id="KW-1003">Cell membrane</keyword>
<dbReference type="Pfam" id="PF20238">
    <property type="entry name" value="BIM1-like_dom"/>
    <property type="match status" value="1"/>
</dbReference>
<evidence type="ECO:0000256" key="10">
    <source>
        <dbReference type="SAM" id="SignalP"/>
    </source>
</evidence>
<name>A0ABR4GEU9_9EURO</name>
<evidence type="ECO:0000256" key="5">
    <source>
        <dbReference type="ARBA" id="ARBA00023136"/>
    </source>
</evidence>
<keyword evidence="9" id="KW-0812">Transmembrane</keyword>
<comment type="subcellular location">
    <subcellularLocation>
        <location evidence="1">Cell membrane</location>
        <topology evidence="1">Lipid-anchor</topology>
        <topology evidence="1">GPI-anchor</topology>
    </subcellularLocation>
</comment>
<dbReference type="PANTHER" id="PTHR34992:SF5">
    <property type="entry name" value="ANCHORED PROTEIN, PUTATIVE (AFU_ORTHOLOGUE AFUA_6G02800)-RELATED"/>
    <property type="match status" value="1"/>
</dbReference>
<feature type="domain" description="Copper acquisition factor BIM1-like" evidence="11">
    <location>
        <begin position="28"/>
        <end position="173"/>
    </location>
</feature>
<feature type="compositionally biased region" description="Low complexity" evidence="8">
    <location>
        <begin position="190"/>
        <end position="213"/>
    </location>
</feature>
<dbReference type="InterPro" id="IPR046530">
    <property type="entry name" value="BIM1-like_dom"/>
</dbReference>
<evidence type="ECO:0000256" key="2">
    <source>
        <dbReference type="ARBA" id="ARBA00022475"/>
    </source>
</evidence>
<feature type="region of interest" description="Disordered" evidence="8">
    <location>
        <begin position="181"/>
        <end position="223"/>
    </location>
</feature>
<evidence type="ECO:0000256" key="7">
    <source>
        <dbReference type="ARBA" id="ARBA00023288"/>
    </source>
</evidence>
<keyword evidence="9" id="KW-1133">Transmembrane helix</keyword>
<keyword evidence="7" id="KW-0449">Lipoprotein</keyword>
<evidence type="ECO:0000256" key="8">
    <source>
        <dbReference type="SAM" id="MobiDB-lite"/>
    </source>
</evidence>
<keyword evidence="3" id="KW-0336">GPI-anchor</keyword>
<keyword evidence="4 10" id="KW-0732">Signal</keyword>
<feature type="signal peptide" evidence="10">
    <location>
        <begin position="1"/>
        <end position="21"/>
    </location>
</feature>
<evidence type="ECO:0000259" key="11">
    <source>
        <dbReference type="Pfam" id="PF20238"/>
    </source>
</evidence>
<feature type="transmembrane region" description="Helical" evidence="9">
    <location>
        <begin position="230"/>
        <end position="252"/>
    </location>
</feature>
<keyword evidence="6" id="KW-0325">Glycoprotein</keyword>
<sequence>MKGSLALLVALSTAVSGQAHGEEAAEEMGPVAFMWPPDRAWGAAYDNNAPCGSNSGVVNRTDFPLVNGQLALVTQDESWNVQIAISHKNNPTTNEDFDIVVEGRRIQDIDPGHMCYPVPNPGVDAEEGMNATFQIKYTADFETDKNETYYACADVTYVAASRFTYTVPCFNATVEDFTLSNSTDSDDDSSSNSSDSNSNSNSNSDSASSGSNNETESSSGGGGGGLSGGAIAGIVVGAVAALVIALVLLFGYRRLLQKYRSLRQKTSVRNVDWAAEEGGKPTADNSSGSSYGLRKIR</sequence>
<feature type="region of interest" description="Disordered" evidence="8">
    <location>
        <begin position="277"/>
        <end position="297"/>
    </location>
</feature>
<dbReference type="EMBL" id="JBFTWV010000018">
    <property type="protein sequence ID" value="KAL2797570.1"/>
    <property type="molecule type" value="Genomic_DNA"/>
</dbReference>
<evidence type="ECO:0000256" key="9">
    <source>
        <dbReference type="SAM" id="Phobius"/>
    </source>
</evidence>